<proteinExistence type="predicted"/>
<dbReference type="RefSeq" id="WP_074746317.1">
    <property type="nucleotide sequence ID" value="NZ_FOCT01000006.1"/>
</dbReference>
<protein>
    <submittedName>
        <fullName evidence="1">Uncharacterized protein</fullName>
    </submittedName>
</protein>
<reference evidence="1 2" key="1">
    <citation type="submission" date="2016-10" db="EMBL/GenBank/DDBJ databases">
        <authorList>
            <person name="de Groot N.N."/>
        </authorList>
    </citation>
    <scope>NUCLEOTIDE SEQUENCE [LARGE SCALE GENOMIC DNA]</scope>
    <source>
        <strain evidence="1 2">Nl18</strain>
    </source>
</reference>
<sequence>MSVLSDEIDNDPTGKGYAAFLPDQPGHVVALLNALTETKHKARMITARGILSDYPGGPVAAALVLDKLEAAAPSVPALKWAFGFLKTAEGLDIGHPATHGMIDQLTPGVITTEEADNLKSLSLQSASRAEVLGLPYVTEEMLRNR</sequence>
<name>A0A1H8ITT4_9PROT</name>
<gene>
    <name evidence="1" type="ORF">SAMN05216404_106158</name>
</gene>
<dbReference type="EMBL" id="FOCT01000006">
    <property type="protein sequence ID" value="SEN71108.1"/>
    <property type="molecule type" value="Genomic_DNA"/>
</dbReference>
<dbReference type="Proteomes" id="UP000183898">
    <property type="component" value="Unassembled WGS sequence"/>
</dbReference>
<accession>A0A1H8ITT4</accession>
<evidence type="ECO:0000313" key="1">
    <source>
        <dbReference type="EMBL" id="SEN71108.1"/>
    </source>
</evidence>
<dbReference type="AlphaFoldDB" id="A0A1H8ITT4"/>
<organism evidence="1 2">
    <name type="scientific">Nitrosospira multiformis</name>
    <dbReference type="NCBI Taxonomy" id="1231"/>
    <lineage>
        <taxon>Bacteria</taxon>
        <taxon>Pseudomonadati</taxon>
        <taxon>Pseudomonadota</taxon>
        <taxon>Betaproteobacteria</taxon>
        <taxon>Nitrosomonadales</taxon>
        <taxon>Nitrosomonadaceae</taxon>
        <taxon>Nitrosospira</taxon>
    </lineage>
</organism>
<evidence type="ECO:0000313" key="2">
    <source>
        <dbReference type="Proteomes" id="UP000183898"/>
    </source>
</evidence>